<keyword evidence="2 8" id="KW-0813">Transport</keyword>
<dbReference type="Gene3D" id="2.40.170.20">
    <property type="entry name" value="TonB-dependent receptor, beta-barrel domain"/>
    <property type="match status" value="1"/>
</dbReference>
<organism evidence="11 12">
    <name type="scientific">Robiginitalea aurantiaca</name>
    <dbReference type="NCBI Taxonomy" id="3056915"/>
    <lineage>
        <taxon>Bacteria</taxon>
        <taxon>Pseudomonadati</taxon>
        <taxon>Bacteroidota</taxon>
        <taxon>Flavobacteriia</taxon>
        <taxon>Flavobacteriales</taxon>
        <taxon>Flavobacteriaceae</taxon>
        <taxon>Robiginitalea</taxon>
    </lineage>
</organism>
<evidence type="ECO:0000256" key="9">
    <source>
        <dbReference type="SAM" id="SignalP"/>
    </source>
</evidence>
<keyword evidence="5 9" id="KW-0732">Signal</keyword>
<keyword evidence="12" id="KW-1185">Reference proteome</keyword>
<dbReference type="PROSITE" id="PS52016">
    <property type="entry name" value="TONB_DEPENDENT_REC_3"/>
    <property type="match status" value="1"/>
</dbReference>
<evidence type="ECO:0000259" key="10">
    <source>
        <dbReference type="Pfam" id="PF07715"/>
    </source>
</evidence>
<evidence type="ECO:0000313" key="11">
    <source>
        <dbReference type="EMBL" id="MDM9630561.1"/>
    </source>
</evidence>
<dbReference type="InterPro" id="IPR039426">
    <property type="entry name" value="TonB-dep_rcpt-like"/>
</dbReference>
<keyword evidence="11" id="KW-0675">Receptor</keyword>
<proteinExistence type="inferred from homology"/>
<evidence type="ECO:0000256" key="7">
    <source>
        <dbReference type="ARBA" id="ARBA00023237"/>
    </source>
</evidence>
<evidence type="ECO:0000256" key="5">
    <source>
        <dbReference type="ARBA" id="ARBA00022729"/>
    </source>
</evidence>
<keyword evidence="7 8" id="KW-0998">Cell outer membrane</keyword>
<dbReference type="RefSeq" id="WP_289723930.1">
    <property type="nucleotide sequence ID" value="NZ_JAUDUY010000002.1"/>
</dbReference>
<keyword evidence="4 8" id="KW-0812">Transmembrane</keyword>
<evidence type="ECO:0000256" key="4">
    <source>
        <dbReference type="ARBA" id="ARBA00022692"/>
    </source>
</evidence>
<dbReference type="Pfam" id="PF07715">
    <property type="entry name" value="Plug"/>
    <property type="match status" value="1"/>
</dbReference>
<dbReference type="EMBL" id="JAUDUY010000002">
    <property type="protein sequence ID" value="MDM9630561.1"/>
    <property type="molecule type" value="Genomic_DNA"/>
</dbReference>
<dbReference type="Gene3D" id="2.170.130.10">
    <property type="entry name" value="TonB-dependent receptor, plug domain"/>
    <property type="match status" value="1"/>
</dbReference>
<dbReference type="SUPFAM" id="SSF56935">
    <property type="entry name" value="Porins"/>
    <property type="match status" value="1"/>
</dbReference>
<comment type="caution">
    <text evidence="11">The sequence shown here is derived from an EMBL/GenBank/DDBJ whole genome shotgun (WGS) entry which is preliminary data.</text>
</comment>
<feature type="domain" description="TonB-dependent receptor plug" evidence="10">
    <location>
        <begin position="51"/>
        <end position="153"/>
    </location>
</feature>
<name>A0ABT7WCB2_9FLAO</name>
<gene>
    <name evidence="11" type="ORF">QU605_03720</name>
</gene>
<dbReference type="InterPro" id="IPR036942">
    <property type="entry name" value="Beta-barrel_TonB_sf"/>
</dbReference>
<reference evidence="11" key="1">
    <citation type="submission" date="2023-06" db="EMBL/GenBank/DDBJ databases">
        <title>Robiginitalea aurantiacus sp. nov. and Algoriphagus sediminis sp. nov., isolated from coastal sediment.</title>
        <authorList>
            <person name="Zhou Z.Y."/>
            <person name="An J."/>
            <person name="Jia Y.W."/>
            <person name="Du Z.J."/>
        </authorList>
    </citation>
    <scope>NUCLEOTIDE SEQUENCE</scope>
    <source>
        <strain evidence="11">M39</strain>
    </source>
</reference>
<comment type="subcellular location">
    <subcellularLocation>
        <location evidence="1 8">Cell outer membrane</location>
        <topology evidence="1 8">Multi-pass membrane protein</topology>
    </subcellularLocation>
</comment>
<evidence type="ECO:0000256" key="1">
    <source>
        <dbReference type="ARBA" id="ARBA00004571"/>
    </source>
</evidence>
<evidence type="ECO:0000256" key="8">
    <source>
        <dbReference type="PROSITE-ProRule" id="PRU01360"/>
    </source>
</evidence>
<keyword evidence="3 8" id="KW-1134">Transmembrane beta strand</keyword>
<dbReference type="PANTHER" id="PTHR30069">
    <property type="entry name" value="TONB-DEPENDENT OUTER MEMBRANE RECEPTOR"/>
    <property type="match status" value="1"/>
</dbReference>
<dbReference type="Proteomes" id="UP001174839">
    <property type="component" value="Unassembled WGS sequence"/>
</dbReference>
<accession>A0ABT7WCB2</accession>
<protein>
    <submittedName>
        <fullName evidence="11">TonB-dependent receptor plug domain-containing protein</fullName>
    </submittedName>
</protein>
<dbReference type="PANTHER" id="PTHR30069:SF29">
    <property type="entry name" value="HEMOGLOBIN AND HEMOGLOBIN-HAPTOGLOBIN-BINDING PROTEIN 1-RELATED"/>
    <property type="match status" value="1"/>
</dbReference>
<evidence type="ECO:0000256" key="3">
    <source>
        <dbReference type="ARBA" id="ARBA00022452"/>
    </source>
</evidence>
<feature type="chain" id="PRO_5046783760" evidence="9">
    <location>
        <begin position="20"/>
        <end position="619"/>
    </location>
</feature>
<dbReference type="InterPro" id="IPR012910">
    <property type="entry name" value="Plug_dom"/>
</dbReference>
<dbReference type="InterPro" id="IPR037066">
    <property type="entry name" value="Plug_dom_sf"/>
</dbReference>
<keyword evidence="6 8" id="KW-0472">Membrane</keyword>
<feature type="signal peptide" evidence="9">
    <location>
        <begin position="1"/>
        <end position="19"/>
    </location>
</feature>
<evidence type="ECO:0000313" key="12">
    <source>
        <dbReference type="Proteomes" id="UP001174839"/>
    </source>
</evidence>
<evidence type="ECO:0000256" key="2">
    <source>
        <dbReference type="ARBA" id="ARBA00022448"/>
    </source>
</evidence>
<comment type="similarity">
    <text evidence="8">Belongs to the TonB-dependent receptor family.</text>
</comment>
<evidence type="ECO:0000256" key="6">
    <source>
        <dbReference type="ARBA" id="ARBA00023136"/>
    </source>
</evidence>
<sequence length="619" mass="68533">MQKLWIWCVFMALSAVTSAQNPVDTTSVQILDEVVVSDSRFPLKREQSGKTVIRLGPEILKSYQGASVAQVLNQQTGIEISGSRGRPGEVLGVFIRGGRGRQVVVRIDGLRVSDPSSAAREYDLRLLPVAGIESIEIIKGATSVLYGANAATAVIDIRTKSPEKKPFYVNAQGSFGTQNTPEESDADLGVFNHSAQLGGSQGKWDYQAAISQDYANGLSSLEVGTEPDPYSNWSADMRVGNQLSEKSRLGVFANLTNMKADYDDSFNGTDAPFQYRTSQKRAGLQWQWKDTIQEFQLLGAFTDFESENRSDFPGSFDGSNWTADLTYKRKFGEYLNALVGLNMINDKATLENDEEFTIVDPYLNLVWTGPHGLNLNGGLRVNIHSTYGTLGVYHLNPSYAYKFEKGYLKVMGSWATAYITPSLAQLYGAFGANPELEAEKNRTLEAGLELSLNTGVRISGLFFDRREENTILFDNADFIYFNAGEPVRVKGFEGELIWEWTAGGRVGLNYTFTEPEGANAIRIPKHKFNAVAQTPLGKRFSALVRYSYTGTRTDTDFTTFTQVELEPFSLVDLRLDYVVMPGKLDAFISASNLLNESFTEVLGFQTPGRNLMIGWSLKL</sequence>